<evidence type="ECO:0000259" key="14">
    <source>
        <dbReference type="Pfam" id="PF00291"/>
    </source>
</evidence>
<dbReference type="GO" id="GO:0006535">
    <property type="term" value="P:cysteine biosynthetic process from serine"/>
    <property type="evidence" value="ECO:0007669"/>
    <property type="project" value="UniProtKB-UniRule"/>
</dbReference>
<protein>
    <recommendedName>
        <fullName evidence="5 13">Cysteine synthase</fullName>
        <ecNumber evidence="4 13">2.5.1.47</ecNumber>
    </recommendedName>
</protein>
<dbReference type="InterPro" id="IPR050214">
    <property type="entry name" value="Cys_Synth/Cystath_Beta-Synth"/>
</dbReference>
<dbReference type="EMBL" id="JAMDMJ010000001">
    <property type="protein sequence ID" value="MCY9594311.1"/>
    <property type="molecule type" value="Genomic_DNA"/>
</dbReference>
<comment type="catalytic activity">
    <reaction evidence="10 13">
        <text>O-acetyl-L-serine + hydrogen sulfide = L-cysteine + acetate</text>
        <dbReference type="Rhea" id="RHEA:14829"/>
        <dbReference type="ChEBI" id="CHEBI:29919"/>
        <dbReference type="ChEBI" id="CHEBI:30089"/>
        <dbReference type="ChEBI" id="CHEBI:35235"/>
        <dbReference type="ChEBI" id="CHEBI:58340"/>
        <dbReference type="EC" id="2.5.1.47"/>
    </reaction>
</comment>
<reference evidence="16 17" key="1">
    <citation type="submission" date="2018-01" db="EMBL/GenBank/DDBJ databases">
        <title>The whole genome sequencing and assembly of Paenibacillus chitinolyticus KCCM 41400 strain.</title>
        <authorList>
            <person name="Kim J.-Y."/>
            <person name="Park M.-K."/>
            <person name="Lee Y.-J."/>
            <person name="Yi H."/>
            <person name="Bahn Y.-S."/>
            <person name="Kim J.F."/>
            <person name="Lee D.-W."/>
        </authorList>
    </citation>
    <scope>NUCLEOTIDE SEQUENCE [LARGE SCALE GENOMIC DNA]</scope>
    <source>
        <strain evidence="16 17">KCCM 41400</strain>
    </source>
</reference>
<feature type="modified residue" description="N6-(pyridoxal phosphate)lysine" evidence="12">
    <location>
        <position position="47"/>
    </location>
</feature>
<dbReference type="PROSITE" id="PS00901">
    <property type="entry name" value="CYS_SYNTHASE"/>
    <property type="match status" value="1"/>
</dbReference>
<keyword evidence="18" id="KW-1185">Reference proteome</keyword>
<dbReference type="UniPathway" id="UPA00136">
    <property type="reaction ID" value="UER00200"/>
</dbReference>
<evidence type="ECO:0000256" key="3">
    <source>
        <dbReference type="ARBA" id="ARBA00007103"/>
    </source>
</evidence>
<dbReference type="InterPro" id="IPR001926">
    <property type="entry name" value="TrpB-like_PALP"/>
</dbReference>
<dbReference type="FunFam" id="3.40.50.1100:FF:000006">
    <property type="entry name" value="Cysteine synthase"/>
    <property type="match status" value="1"/>
</dbReference>
<evidence type="ECO:0000256" key="2">
    <source>
        <dbReference type="ARBA" id="ARBA00004962"/>
    </source>
</evidence>
<dbReference type="NCBIfam" id="TIGR01139">
    <property type="entry name" value="cysK"/>
    <property type="match status" value="1"/>
</dbReference>
<evidence type="ECO:0000256" key="6">
    <source>
        <dbReference type="ARBA" id="ARBA00022605"/>
    </source>
</evidence>
<dbReference type="InterPro" id="IPR005859">
    <property type="entry name" value="CysK"/>
</dbReference>
<evidence type="ECO:0000256" key="10">
    <source>
        <dbReference type="ARBA" id="ARBA00047931"/>
    </source>
</evidence>
<dbReference type="FunFam" id="3.40.50.1100:FF:000002">
    <property type="entry name" value="Cysteine synthase"/>
    <property type="match status" value="1"/>
</dbReference>
<dbReference type="CDD" id="cd01561">
    <property type="entry name" value="CBS_like"/>
    <property type="match status" value="1"/>
</dbReference>
<evidence type="ECO:0000256" key="12">
    <source>
        <dbReference type="PIRSR" id="PIRSR605856-51"/>
    </source>
</evidence>
<dbReference type="OrthoDB" id="9808024at2"/>
<gene>
    <name evidence="16" type="primary">cysK</name>
    <name evidence="15" type="ORF">M5X16_00775</name>
    <name evidence="16" type="ORF">PC41400_12425</name>
</gene>
<evidence type="ECO:0000313" key="15">
    <source>
        <dbReference type="EMBL" id="MCY9594311.1"/>
    </source>
</evidence>
<dbReference type="SUPFAM" id="SSF53686">
    <property type="entry name" value="Tryptophan synthase beta subunit-like PLP-dependent enzymes"/>
    <property type="match status" value="1"/>
</dbReference>
<name>A0A410WW09_9BACL</name>
<evidence type="ECO:0000256" key="5">
    <source>
        <dbReference type="ARBA" id="ARBA00019371"/>
    </source>
</evidence>
<feature type="domain" description="Tryptophan synthase beta chain-like PALP" evidence="14">
    <location>
        <begin position="9"/>
        <end position="297"/>
    </location>
</feature>
<dbReference type="InterPro" id="IPR005856">
    <property type="entry name" value="Cys_synth"/>
</dbReference>
<keyword evidence="6 13" id="KW-0028">Amino-acid biosynthesis</keyword>
<dbReference type="InterPro" id="IPR001216">
    <property type="entry name" value="P-phosphate_BS"/>
</dbReference>
<accession>A0A410WW09</accession>
<dbReference type="EC" id="2.5.1.47" evidence="4 13"/>
<dbReference type="KEGG" id="pchi:PC41400_12425"/>
<evidence type="ECO:0000256" key="7">
    <source>
        <dbReference type="ARBA" id="ARBA00022679"/>
    </source>
</evidence>
<reference evidence="15 18" key="2">
    <citation type="submission" date="2022-05" db="EMBL/GenBank/DDBJ databases">
        <title>Genome Sequencing of Bee-Associated Microbes.</title>
        <authorList>
            <person name="Dunlap C."/>
        </authorList>
    </citation>
    <scope>NUCLEOTIDE SEQUENCE [LARGE SCALE GENOMIC DNA]</scope>
    <source>
        <strain evidence="15 18">NRRL B-23120</strain>
    </source>
</reference>
<dbReference type="InterPro" id="IPR036052">
    <property type="entry name" value="TrpB-like_PALP_sf"/>
</dbReference>
<evidence type="ECO:0000256" key="13">
    <source>
        <dbReference type="RuleBase" id="RU003985"/>
    </source>
</evidence>
<evidence type="ECO:0000256" key="8">
    <source>
        <dbReference type="ARBA" id="ARBA00022898"/>
    </source>
</evidence>
<feature type="binding site" evidence="11">
    <location>
        <position position="269"/>
    </location>
    <ligand>
        <name>pyridoxal 5'-phosphate</name>
        <dbReference type="ChEBI" id="CHEBI:597326"/>
    </ligand>
</feature>
<dbReference type="AlphaFoldDB" id="A0A410WW09"/>
<keyword evidence="8 11" id="KW-0663">Pyridoxal phosphate</keyword>
<comment type="pathway">
    <text evidence="2">Amino-acid biosynthesis; L-cysteine biosynthesis; L-cysteine from L-serine: step 2/2.</text>
</comment>
<evidence type="ECO:0000313" key="18">
    <source>
        <dbReference type="Proteomes" id="UP001527202"/>
    </source>
</evidence>
<evidence type="ECO:0000256" key="1">
    <source>
        <dbReference type="ARBA" id="ARBA00001933"/>
    </source>
</evidence>
<keyword evidence="9 13" id="KW-0198">Cysteine biosynthesis</keyword>
<sequence>MANIATNLTQLIGNTPLLELVNFGKKQQIEARLLAKLEYFNPAGSVKDRIGYAMIKDAEEKGLLRPGSVIIEPTSGNTGVGLAFAAAALGYKLIITLPESFSIERRKLLAALGAELVLTPAEEGMSGAIRKAEELGAELPGAFVPQQFENPANPDVHRRTTAEEIWRDTDGTVDIFVAGVGTGGTVSGVGQALKAKNPAVNIVAVEPADSPVLSGGKRGMHKIQGIGAGFVPGNFDSSVVDEILTVKNEEALTTARLLARNEGLLVGISSGAAVHAASVLAERPENKGKTIVVLLPDTGERYLSTDLFQEE</sequence>
<dbReference type="GO" id="GO:0016846">
    <property type="term" value="F:carbon-sulfur lyase activity"/>
    <property type="evidence" value="ECO:0007669"/>
    <property type="project" value="UniProtKB-ARBA"/>
</dbReference>
<comment type="cofactor">
    <cofactor evidence="1 11 13">
        <name>pyridoxal 5'-phosphate</name>
        <dbReference type="ChEBI" id="CHEBI:597326"/>
    </cofactor>
</comment>
<keyword evidence="7 13" id="KW-0808">Transferase</keyword>
<dbReference type="Proteomes" id="UP001527202">
    <property type="component" value="Unassembled WGS sequence"/>
</dbReference>
<evidence type="ECO:0000256" key="9">
    <source>
        <dbReference type="ARBA" id="ARBA00023192"/>
    </source>
</evidence>
<evidence type="ECO:0000256" key="4">
    <source>
        <dbReference type="ARBA" id="ARBA00012681"/>
    </source>
</evidence>
<organism evidence="16 17">
    <name type="scientific">Paenibacillus chitinolyticus</name>
    <dbReference type="NCBI Taxonomy" id="79263"/>
    <lineage>
        <taxon>Bacteria</taxon>
        <taxon>Bacillati</taxon>
        <taxon>Bacillota</taxon>
        <taxon>Bacilli</taxon>
        <taxon>Bacillales</taxon>
        <taxon>Paenibacillaceae</taxon>
        <taxon>Paenibacillus</taxon>
    </lineage>
</organism>
<dbReference type="Proteomes" id="UP000288943">
    <property type="component" value="Chromosome"/>
</dbReference>
<comment type="similarity">
    <text evidence="3 13">Belongs to the cysteine synthase/cystathionine beta-synthase family.</text>
</comment>
<proteinExistence type="inferred from homology"/>
<dbReference type="GO" id="GO:0004124">
    <property type="term" value="F:cysteine synthase activity"/>
    <property type="evidence" value="ECO:0007669"/>
    <property type="project" value="UniProtKB-UniRule"/>
</dbReference>
<dbReference type="EMBL" id="CP026520">
    <property type="protein sequence ID" value="QAV18437.1"/>
    <property type="molecule type" value="Genomic_DNA"/>
</dbReference>
<evidence type="ECO:0000313" key="17">
    <source>
        <dbReference type="Proteomes" id="UP000288943"/>
    </source>
</evidence>
<evidence type="ECO:0000313" key="16">
    <source>
        <dbReference type="EMBL" id="QAV18437.1"/>
    </source>
</evidence>
<dbReference type="Gene3D" id="3.40.50.1100">
    <property type="match status" value="2"/>
</dbReference>
<evidence type="ECO:0000256" key="11">
    <source>
        <dbReference type="PIRSR" id="PIRSR605856-50"/>
    </source>
</evidence>
<dbReference type="RefSeq" id="WP_042228273.1">
    <property type="nucleotide sequence ID" value="NZ_CP026520.1"/>
</dbReference>
<dbReference type="GeneID" id="95375616"/>
<dbReference type="PANTHER" id="PTHR10314">
    <property type="entry name" value="CYSTATHIONINE BETA-SYNTHASE"/>
    <property type="match status" value="1"/>
</dbReference>
<dbReference type="Pfam" id="PF00291">
    <property type="entry name" value="PALP"/>
    <property type="match status" value="1"/>
</dbReference>
<dbReference type="NCBIfam" id="TIGR01136">
    <property type="entry name" value="cysKM"/>
    <property type="match status" value="1"/>
</dbReference>
<feature type="binding site" evidence="11">
    <location>
        <position position="77"/>
    </location>
    <ligand>
        <name>pyridoxal 5'-phosphate</name>
        <dbReference type="ChEBI" id="CHEBI:597326"/>
    </ligand>
</feature>
<feature type="binding site" evidence="11">
    <location>
        <begin position="181"/>
        <end position="185"/>
    </location>
    <ligand>
        <name>pyridoxal 5'-phosphate</name>
        <dbReference type="ChEBI" id="CHEBI:597326"/>
    </ligand>
</feature>